<proteinExistence type="predicted"/>
<dbReference type="EMBL" id="JAHVAH010000001">
    <property type="protein sequence ID" value="MBW0143697.1"/>
    <property type="molecule type" value="Genomic_DNA"/>
</dbReference>
<protein>
    <submittedName>
        <fullName evidence="1">SapC family protein</fullName>
    </submittedName>
</protein>
<sequence length="238" mass="26153">MANHVIVDSNTHRDLKIDLGFGEELGDKVMSAFVVPEEFRSVQADYPILFRKDLESEEFAAVALFGFEQDENLFLEGNRWDAPRRPLSMEVQPFLIGRPADGDGPGQVHIDMDHPRTGAEDGQPLFDADGKPTDYLDDMAGKLGALDQGFRASAGFFDALKRYELLEPFTLEVSLADGSKNNLVGFHILNDDKVAALPSGALGELHEAGYLLPIYMALASLSQLQALVDRKSKRMGLG</sequence>
<reference evidence="1 2" key="1">
    <citation type="submission" date="2021-07" db="EMBL/GenBank/DDBJ databases">
        <title>The draft genome sequence of Sphingomicrobium sp. B8.</title>
        <authorList>
            <person name="Mu L."/>
        </authorList>
    </citation>
    <scope>NUCLEOTIDE SEQUENCE [LARGE SCALE GENOMIC DNA]</scope>
    <source>
        <strain evidence="1 2">B8</strain>
    </source>
</reference>
<gene>
    <name evidence="1" type="ORF">KTQ36_00090</name>
</gene>
<dbReference type="Pfam" id="PF07277">
    <property type="entry name" value="SapC"/>
    <property type="match status" value="1"/>
</dbReference>
<dbReference type="Proteomes" id="UP000698028">
    <property type="component" value="Unassembled WGS sequence"/>
</dbReference>
<evidence type="ECO:0000313" key="2">
    <source>
        <dbReference type="Proteomes" id="UP000698028"/>
    </source>
</evidence>
<accession>A0ABS6V2B6</accession>
<organism evidence="1 2">
    <name type="scientific">Sphingomicrobium clamense</name>
    <dbReference type="NCBI Taxonomy" id="2851013"/>
    <lineage>
        <taxon>Bacteria</taxon>
        <taxon>Pseudomonadati</taxon>
        <taxon>Pseudomonadota</taxon>
        <taxon>Alphaproteobacteria</taxon>
        <taxon>Sphingomonadales</taxon>
        <taxon>Sphingomonadaceae</taxon>
        <taxon>Sphingomicrobium</taxon>
    </lineage>
</organism>
<dbReference type="RefSeq" id="WP_218631768.1">
    <property type="nucleotide sequence ID" value="NZ_JAHVAH010000001.1"/>
</dbReference>
<evidence type="ECO:0000313" key="1">
    <source>
        <dbReference type="EMBL" id="MBW0143697.1"/>
    </source>
</evidence>
<keyword evidence="2" id="KW-1185">Reference proteome</keyword>
<dbReference type="InterPro" id="IPR010836">
    <property type="entry name" value="SapC"/>
</dbReference>
<comment type="caution">
    <text evidence="1">The sequence shown here is derived from an EMBL/GenBank/DDBJ whole genome shotgun (WGS) entry which is preliminary data.</text>
</comment>
<name>A0ABS6V2B6_9SPHN</name>